<feature type="signal peptide" evidence="1">
    <location>
        <begin position="1"/>
        <end position="18"/>
    </location>
</feature>
<keyword evidence="3" id="KW-1185">Reference proteome</keyword>
<evidence type="ECO:0000256" key="1">
    <source>
        <dbReference type="SAM" id="SignalP"/>
    </source>
</evidence>
<feature type="chain" id="PRO_5007869748" description="Secreted protein" evidence="1">
    <location>
        <begin position="19"/>
        <end position="62"/>
    </location>
</feature>
<evidence type="ECO:0000313" key="2">
    <source>
        <dbReference type="EMBL" id="KZP10205.1"/>
    </source>
</evidence>
<evidence type="ECO:0000313" key="3">
    <source>
        <dbReference type="Proteomes" id="UP000076532"/>
    </source>
</evidence>
<dbReference type="EMBL" id="KV417684">
    <property type="protein sequence ID" value="KZP10205.1"/>
    <property type="molecule type" value="Genomic_DNA"/>
</dbReference>
<name>A0A165Z414_9AGAM</name>
<dbReference type="OrthoDB" id="3049002at2759"/>
<gene>
    <name evidence="2" type="ORF">FIBSPDRAFT_872860</name>
</gene>
<reference evidence="2 3" key="1">
    <citation type="journal article" date="2016" name="Mol. Biol. Evol.">
        <title>Comparative Genomics of Early-Diverging Mushroom-Forming Fungi Provides Insights into the Origins of Lignocellulose Decay Capabilities.</title>
        <authorList>
            <person name="Nagy L.G."/>
            <person name="Riley R."/>
            <person name="Tritt A."/>
            <person name="Adam C."/>
            <person name="Daum C."/>
            <person name="Floudas D."/>
            <person name="Sun H."/>
            <person name="Yadav J.S."/>
            <person name="Pangilinan J."/>
            <person name="Larsson K.H."/>
            <person name="Matsuura K."/>
            <person name="Barry K."/>
            <person name="Labutti K."/>
            <person name="Kuo R."/>
            <person name="Ohm R.A."/>
            <person name="Bhattacharya S.S."/>
            <person name="Shirouzu T."/>
            <person name="Yoshinaga Y."/>
            <person name="Martin F.M."/>
            <person name="Grigoriev I.V."/>
            <person name="Hibbett D.S."/>
        </authorList>
    </citation>
    <scope>NUCLEOTIDE SEQUENCE [LARGE SCALE GENOMIC DNA]</scope>
    <source>
        <strain evidence="2 3">CBS 109695</strain>
    </source>
</reference>
<dbReference type="Proteomes" id="UP000076532">
    <property type="component" value="Unassembled WGS sequence"/>
</dbReference>
<sequence length="62" mass="6700">MLFGALWVVTTSVSVGFAALAARDVGQCQFSSSRAPYPTRALSWQNLFHTLHTALPPPNTPI</sequence>
<proteinExistence type="predicted"/>
<keyword evidence="1" id="KW-0732">Signal</keyword>
<evidence type="ECO:0008006" key="4">
    <source>
        <dbReference type="Google" id="ProtNLM"/>
    </source>
</evidence>
<protein>
    <recommendedName>
        <fullName evidence="4">Secreted protein</fullName>
    </recommendedName>
</protein>
<dbReference type="AlphaFoldDB" id="A0A165Z414"/>
<organism evidence="2 3">
    <name type="scientific">Athelia psychrophila</name>
    <dbReference type="NCBI Taxonomy" id="1759441"/>
    <lineage>
        <taxon>Eukaryota</taxon>
        <taxon>Fungi</taxon>
        <taxon>Dikarya</taxon>
        <taxon>Basidiomycota</taxon>
        <taxon>Agaricomycotina</taxon>
        <taxon>Agaricomycetes</taxon>
        <taxon>Agaricomycetidae</taxon>
        <taxon>Atheliales</taxon>
        <taxon>Atheliaceae</taxon>
        <taxon>Athelia</taxon>
    </lineage>
</organism>
<accession>A0A165Z414</accession>